<dbReference type="EMBL" id="MAPZ01000028">
    <property type="protein sequence ID" value="OBY09643.1"/>
    <property type="molecule type" value="Genomic_DNA"/>
</dbReference>
<organism evidence="3 4">
    <name type="scientific">Clostridium paraputrificum</name>
    <dbReference type="NCBI Taxonomy" id="29363"/>
    <lineage>
        <taxon>Bacteria</taxon>
        <taxon>Bacillati</taxon>
        <taxon>Bacillota</taxon>
        <taxon>Clostridia</taxon>
        <taxon>Eubacteriales</taxon>
        <taxon>Clostridiaceae</taxon>
        <taxon>Clostridium</taxon>
    </lineage>
</organism>
<reference evidence="3 4" key="1">
    <citation type="submission" date="2016-06" db="EMBL/GenBank/DDBJ databases">
        <authorList>
            <person name="Kjaerup R.B."/>
            <person name="Dalgaard T.S."/>
            <person name="Juul-Madsen H.R."/>
        </authorList>
    </citation>
    <scope>NUCLEOTIDE SEQUENCE [LARGE SCALE GENOMIC DNA]</scope>
    <source>
        <strain evidence="3 4">373-A1</strain>
    </source>
</reference>
<protein>
    <submittedName>
        <fullName evidence="3">ATP-grasp domain-containing protein</fullName>
    </submittedName>
</protein>
<keyword evidence="1" id="KW-0067">ATP-binding</keyword>
<evidence type="ECO:0000313" key="3">
    <source>
        <dbReference type="EMBL" id="OBY09643.1"/>
    </source>
</evidence>
<dbReference type="Proteomes" id="UP000092714">
    <property type="component" value="Unassembled WGS sequence"/>
</dbReference>
<comment type="caution">
    <text evidence="3">The sequence shown here is derived from an EMBL/GenBank/DDBJ whole genome shotgun (WGS) entry which is preliminary data.</text>
</comment>
<keyword evidence="1" id="KW-0547">Nucleotide-binding</keyword>
<dbReference type="OrthoDB" id="5420347at2"/>
<dbReference type="Gene3D" id="3.30.470.20">
    <property type="entry name" value="ATP-grasp fold, B domain"/>
    <property type="match status" value="1"/>
</dbReference>
<gene>
    <name evidence="3" type="ORF">CP373A1_15005</name>
</gene>
<dbReference type="AlphaFoldDB" id="A0A174WKQ4"/>
<dbReference type="eggNOG" id="COG3919">
    <property type="taxonomic scope" value="Bacteria"/>
</dbReference>
<dbReference type="InterPro" id="IPR011761">
    <property type="entry name" value="ATP-grasp"/>
</dbReference>
<accession>A0A174WKQ4</accession>
<dbReference type="RefSeq" id="WP_027098987.1">
    <property type="nucleotide sequence ID" value="NZ_CABHIH010000007.1"/>
</dbReference>
<feature type="domain" description="ATP-grasp" evidence="2">
    <location>
        <begin position="125"/>
        <end position="323"/>
    </location>
</feature>
<dbReference type="PROSITE" id="PS50975">
    <property type="entry name" value="ATP_GRASP"/>
    <property type="match status" value="1"/>
</dbReference>
<keyword evidence="4" id="KW-1185">Reference proteome</keyword>
<proteinExistence type="predicted"/>
<dbReference type="GO" id="GO:0005524">
    <property type="term" value="F:ATP binding"/>
    <property type="evidence" value="ECO:0007669"/>
    <property type="project" value="UniProtKB-UniRule"/>
</dbReference>
<dbReference type="GO" id="GO:0046872">
    <property type="term" value="F:metal ion binding"/>
    <property type="evidence" value="ECO:0007669"/>
    <property type="project" value="InterPro"/>
</dbReference>
<dbReference type="SUPFAM" id="SSF56059">
    <property type="entry name" value="Glutathione synthetase ATP-binding domain-like"/>
    <property type="match status" value="1"/>
</dbReference>
<evidence type="ECO:0000313" key="4">
    <source>
        <dbReference type="Proteomes" id="UP000092714"/>
    </source>
</evidence>
<dbReference type="GeneID" id="42776820"/>
<evidence type="ECO:0000256" key="1">
    <source>
        <dbReference type="PROSITE-ProRule" id="PRU00409"/>
    </source>
</evidence>
<name>A0A174WKQ4_9CLOT</name>
<sequence>MKQKEIEFMPLLFGGDINVYSVARAFHEAYGIKSTVWGKYAIGPCFNSDIIDYNVCEKNDDQENFIKHVREFANKHKDKTVILIGCGDSYVKLCAENLGNYPSNVVAPYVSSEMMNTLIHKEKFYNICDKYGIDYPNTFIYRKEMGNDFELPFGAPYILKPANSVMYWEYPFQSQKKVYKLDTREELEETLKQIYDAGYTDSVVLQEFINGDDTYMRVLTNYSDKNGKVKLMALGHVLLEEHTPHGIGNHAVIINEYNEDVTVKIKKFLEDINFVGFSNFDIKYDEKDGKYKVFEINVRQGRSNYYVTGSGNNIVKYLVEDYIENKDIPFKIAKERCLWSVVPKYVMFKYIKPQQYKDEMRELIKEGKVTNSLDYKVDNGFKRKMSLFKSKLGHVYKYRKYLGGK</sequence>
<evidence type="ECO:0000259" key="2">
    <source>
        <dbReference type="PROSITE" id="PS50975"/>
    </source>
</evidence>